<sequence length="107" mass="11952">MSGQINISTPTKVYITDRHRRLVHPLPTPIIGHLNGLTCPECPRNSTSQLRYQPPRHPNLANINWQCHQPNSNHSHGKGYSRTLQLKHLINNIRAVNAGAPPPPPPV</sequence>
<dbReference type="AlphaFoldDB" id="A0A0L0V4U0"/>
<reference evidence="2" key="1">
    <citation type="submission" date="2014-03" db="EMBL/GenBank/DDBJ databases">
        <title>The Genome Sequence of Puccinia striiformis f. sp. tritici PST-78.</title>
        <authorList>
            <consortium name="The Broad Institute Genome Sequencing Platform"/>
            <person name="Cuomo C."/>
            <person name="Hulbert S."/>
            <person name="Chen X."/>
            <person name="Walker B."/>
            <person name="Young S.K."/>
            <person name="Zeng Q."/>
            <person name="Gargeya S."/>
            <person name="Fitzgerald M."/>
            <person name="Haas B."/>
            <person name="Abouelleil A."/>
            <person name="Alvarado L."/>
            <person name="Arachchi H.M."/>
            <person name="Berlin A.M."/>
            <person name="Chapman S.B."/>
            <person name="Goldberg J."/>
            <person name="Griggs A."/>
            <person name="Gujja S."/>
            <person name="Hansen M."/>
            <person name="Howarth C."/>
            <person name="Imamovic A."/>
            <person name="Larimer J."/>
            <person name="McCowan C."/>
            <person name="Montmayeur A."/>
            <person name="Murphy C."/>
            <person name="Neiman D."/>
            <person name="Pearson M."/>
            <person name="Priest M."/>
            <person name="Roberts A."/>
            <person name="Saif S."/>
            <person name="Shea T."/>
            <person name="Sisk P."/>
            <person name="Sykes S."/>
            <person name="Wortman J."/>
            <person name="Nusbaum C."/>
            <person name="Birren B."/>
        </authorList>
    </citation>
    <scope>NUCLEOTIDE SEQUENCE [LARGE SCALE GENOMIC DNA]</scope>
    <source>
        <strain evidence="2">race PST-78</strain>
    </source>
</reference>
<evidence type="ECO:0000313" key="2">
    <source>
        <dbReference type="Proteomes" id="UP000054564"/>
    </source>
</evidence>
<name>A0A0L0V4U0_9BASI</name>
<dbReference type="Proteomes" id="UP000054564">
    <property type="component" value="Unassembled WGS sequence"/>
</dbReference>
<organism evidence="1 2">
    <name type="scientific">Puccinia striiformis f. sp. tritici PST-78</name>
    <dbReference type="NCBI Taxonomy" id="1165861"/>
    <lineage>
        <taxon>Eukaryota</taxon>
        <taxon>Fungi</taxon>
        <taxon>Dikarya</taxon>
        <taxon>Basidiomycota</taxon>
        <taxon>Pucciniomycotina</taxon>
        <taxon>Pucciniomycetes</taxon>
        <taxon>Pucciniales</taxon>
        <taxon>Pucciniaceae</taxon>
        <taxon>Puccinia</taxon>
    </lineage>
</organism>
<dbReference type="OrthoDB" id="2495058at2759"/>
<proteinExistence type="predicted"/>
<protein>
    <submittedName>
        <fullName evidence="1">Uncharacterized protein</fullName>
    </submittedName>
</protein>
<gene>
    <name evidence="1" type="ORF">PSTG_12355</name>
</gene>
<comment type="caution">
    <text evidence="1">The sequence shown here is derived from an EMBL/GenBank/DDBJ whole genome shotgun (WGS) entry which is preliminary data.</text>
</comment>
<keyword evidence="2" id="KW-1185">Reference proteome</keyword>
<evidence type="ECO:0000313" key="1">
    <source>
        <dbReference type="EMBL" id="KNE94330.1"/>
    </source>
</evidence>
<accession>A0A0L0V4U0</accession>
<dbReference type="EMBL" id="AJIL01000119">
    <property type="protein sequence ID" value="KNE94330.1"/>
    <property type="molecule type" value="Genomic_DNA"/>
</dbReference>